<dbReference type="EMBL" id="BDGE01000011">
    <property type="protein sequence ID" value="GBE90929.1"/>
    <property type="molecule type" value="Genomic_DNA"/>
</dbReference>
<comment type="caution">
    <text evidence="2">The sequence shown here is derived from an EMBL/GenBank/DDBJ whole genome shotgun (WGS) entry which is preliminary data.</text>
</comment>
<organism evidence="2 3">
    <name type="scientific">Nostoc cycadae WK-1</name>
    <dbReference type="NCBI Taxonomy" id="1861711"/>
    <lineage>
        <taxon>Bacteria</taxon>
        <taxon>Bacillati</taxon>
        <taxon>Cyanobacteriota</taxon>
        <taxon>Cyanophyceae</taxon>
        <taxon>Nostocales</taxon>
        <taxon>Nostocaceae</taxon>
        <taxon>Nostoc</taxon>
    </lineage>
</organism>
<evidence type="ECO:0000313" key="2">
    <source>
        <dbReference type="EMBL" id="GBE90929.1"/>
    </source>
</evidence>
<evidence type="ECO:0000256" key="1">
    <source>
        <dbReference type="ARBA" id="ARBA00006479"/>
    </source>
</evidence>
<proteinExistence type="inferred from homology"/>
<dbReference type="GO" id="GO:0016301">
    <property type="term" value="F:kinase activity"/>
    <property type="evidence" value="ECO:0007669"/>
    <property type="project" value="UniProtKB-KW"/>
</dbReference>
<protein>
    <submittedName>
        <fullName evidence="2">Glucokinase</fullName>
    </submittedName>
</protein>
<dbReference type="Proteomes" id="UP000236527">
    <property type="component" value="Unassembled WGS sequence"/>
</dbReference>
<dbReference type="AlphaFoldDB" id="A0A2H6LCI3"/>
<dbReference type="SUPFAM" id="SSF53067">
    <property type="entry name" value="Actin-like ATPase domain"/>
    <property type="match status" value="1"/>
</dbReference>
<gene>
    <name evidence="2" type="ORF">NCWK1_0649</name>
</gene>
<name>A0A2H6LCI3_9NOSO</name>
<keyword evidence="2" id="KW-0418">Kinase</keyword>
<evidence type="ECO:0000313" key="3">
    <source>
        <dbReference type="Proteomes" id="UP000236527"/>
    </source>
</evidence>
<keyword evidence="3" id="KW-1185">Reference proteome</keyword>
<keyword evidence="2" id="KW-0808">Transferase</keyword>
<reference evidence="3" key="1">
    <citation type="journal article" date="2018" name="Genome Announc.">
        <title>Draft Genome Sequence of the Nitrogen-Fixing and Hormogonia-Inducing Cyanobacterium Nostoc cycadae Strain WK-1, Isolated from the Coralloid Roots of Cycas revoluta.</title>
        <authorList>
            <person name="Kanesaki Y."/>
            <person name="Hirose M."/>
            <person name="Hirose Y."/>
            <person name="Fujisawa T."/>
            <person name="Nakamura Y."/>
            <person name="Watanabe S."/>
            <person name="Matsunaga S."/>
            <person name="Uchida H."/>
            <person name="Murakami A."/>
        </authorList>
    </citation>
    <scope>NUCLEOTIDE SEQUENCE [LARGE SCALE GENOMIC DNA]</scope>
    <source>
        <strain evidence="3">WK-1</strain>
    </source>
</reference>
<sequence>MDQPEVIGIDIGGTAIKLGRFSQDGTCLKCLTVATPQPATPEAVLAVIVDAIAQIDPDNQTIAIGVGMPGPADAAGRIAKIAINLPGWLDVPLAEWLEIKTGKPTVIANDANCAGVGEAWLGAGRNLQNFILLTLGTGVGGAIILDGKLFIGHQGAAGELGLISFKPEGPMCNSGNQGSLEQYASIIAIRRRTGKEPDQLGALAQAGDAEALAFWQEYGRDLGIGLVSLIYVLTPQAIVIGGGVSASFEFFLPAAKVEIERRVMYTSRTGLQILPAQLGNSAGMVGAAKLAWQKITAE</sequence>
<dbReference type="InterPro" id="IPR043129">
    <property type="entry name" value="ATPase_NBD"/>
</dbReference>
<dbReference type="Gene3D" id="3.30.420.40">
    <property type="match status" value="2"/>
</dbReference>
<dbReference type="InterPro" id="IPR000600">
    <property type="entry name" value="ROK"/>
</dbReference>
<dbReference type="PANTHER" id="PTHR18964">
    <property type="entry name" value="ROK (REPRESSOR, ORF, KINASE) FAMILY"/>
    <property type="match status" value="1"/>
</dbReference>
<dbReference type="CDD" id="cd24068">
    <property type="entry name" value="ASKHA_NBD_ROK_FnNanK-like"/>
    <property type="match status" value="1"/>
</dbReference>
<accession>A0A2H6LCI3</accession>
<dbReference type="RefSeq" id="WP_103123713.1">
    <property type="nucleotide sequence ID" value="NZ_DF978422.1"/>
</dbReference>
<dbReference type="PANTHER" id="PTHR18964:SF149">
    <property type="entry name" value="BIFUNCTIONAL UDP-N-ACETYLGLUCOSAMINE 2-EPIMERASE_N-ACETYLMANNOSAMINE KINASE"/>
    <property type="match status" value="1"/>
</dbReference>
<comment type="similarity">
    <text evidence="1">Belongs to the ROK (NagC/XylR) family.</text>
</comment>
<dbReference type="Pfam" id="PF00480">
    <property type="entry name" value="ROK"/>
    <property type="match status" value="1"/>
</dbReference>